<dbReference type="EMBL" id="RBXT01000001">
    <property type="protein sequence ID" value="RKT79316.1"/>
    <property type="molecule type" value="Genomic_DNA"/>
</dbReference>
<accession>A0A495Y2M9</accession>
<reference evidence="1 2" key="1">
    <citation type="submission" date="2018-10" db="EMBL/GenBank/DDBJ databases">
        <title>Sequencing the genomes of 1000 actinobacteria strains.</title>
        <authorList>
            <person name="Klenk H.-P."/>
        </authorList>
    </citation>
    <scope>NUCLEOTIDE SEQUENCE [LARGE SCALE GENOMIC DNA]</scope>
    <source>
        <strain evidence="1 2">DSM 44267</strain>
    </source>
</reference>
<comment type="caution">
    <text evidence="1">The sequence shown here is derived from an EMBL/GenBank/DDBJ whole genome shotgun (WGS) entry which is preliminary data.</text>
</comment>
<evidence type="ECO:0000313" key="2">
    <source>
        <dbReference type="Proteomes" id="UP000278440"/>
    </source>
</evidence>
<dbReference type="AlphaFoldDB" id="A0A495Y2M9"/>
<dbReference type="RefSeq" id="WP_121034106.1">
    <property type="nucleotide sequence ID" value="NZ_RBXT01000001.1"/>
</dbReference>
<proteinExistence type="predicted"/>
<protein>
    <submittedName>
        <fullName evidence="1">Uncharacterized protein</fullName>
    </submittedName>
</protein>
<sequence length="146" mass="16101">MGGVKRYEQDYVDSCRARDESQAAMFHSLLVSVRGHDDDDPNGEVANALDSLETEFFNNMLLVLEGYFVHRDPDLEASPGGVLAEVRLLAASLMQNGGAVLPAPAGARHAELGLREGETVRLTASSYRRLSNAFFREIERRYTGRA</sequence>
<organism evidence="1 2">
    <name type="scientific">Terracoccus luteus</name>
    <dbReference type="NCBI Taxonomy" id="53356"/>
    <lineage>
        <taxon>Bacteria</taxon>
        <taxon>Bacillati</taxon>
        <taxon>Actinomycetota</taxon>
        <taxon>Actinomycetes</taxon>
        <taxon>Micrococcales</taxon>
        <taxon>Intrasporangiaceae</taxon>
        <taxon>Terracoccus</taxon>
    </lineage>
</organism>
<gene>
    <name evidence="1" type="ORF">DFJ68_2783</name>
</gene>
<evidence type="ECO:0000313" key="1">
    <source>
        <dbReference type="EMBL" id="RKT79316.1"/>
    </source>
</evidence>
<name>A0A495Y2M9_9MICO</name>
<keyword evidence="2" id="KW-1185">Reference proteome</keyword>
<dbReference type="OrthoDB" id="2988647at2"/>
<dbReference type="Proteomes" id="UP000278440">
    <property type="component" value="Unassembled WGS sequence"/>
</dbReference>